<evidence type="ECO:0000313" key="4">
    <source>
        <dbReference type="EMBL" id="KAG6656548.1"/>
    </source>
</evidence>
<accession>A0A8T1QNY2</accession>
<proteinExistence type="predicted"/>
<evidence type="ECO:0000259" key="3">
    <source>
        <dbReference type="Pfam" id="PF01612"/>
    </source>
</evidence>
<dbReference type="GO" id="GO:0005737">
    <property type="term" value="C:cytoplasm"/>
    <property type="evidence" value="ECO:0007669"/>
    <property type="project" value="TreeGrafter"/>
</dbReference>
<keyword evidence="2" id="KW-0378">Hydrolase</keyword>
<name>A0A8T1QNY2_CARIL</name>
<evidence type="ECO:0000256" key="2">
    <source>
        <dbReference type="ARBA" id="ARBA00022801"/>
    </source>
</evidence>
<keyword evidence="1" id="KW-0540">Nuclease</keyword>
<reference evidence="4" key="1">
    <citation type="submission" date="2020-12" db="EMBL/GenBank/DDBJ databases">
        <title>WGS assembly of Carya illinoinensis cv. Pawnee.</title>
        <authorList>
            <person name="Platts A."/>
            <person name="Shu S."/>
            <person name="Wright S."/>
            <person name="Barry K."/>
            <person name="Edger P."/>
            <person name="Pires J.C."/>
            <person name="Schmutz J."/>
        </authorList>
    </citation>
    <scope>NUCLEOTIDE SEQUENCE</scope>
    <source>
        <tissue evidence="4">Leaf</tissue>
    </source>
</reference>
<dbReference type="Pfam" id="PF01612">
    <property type="entry name" value="DNA_pol_A_exo1"/>
    <property type="match status" value="1"/>
</dbReference>
<comment type="caution">
    <text evidence="4">The sequence shown here is derived from an EMBL/GenBank/DDBJ whole genome shotgun (WGS) entry which is preliminary data.</text>
</comment>
<dbReference type="GO" id="GO:0005634">
    <property type="term" value="C:nucleus"/>
    <property type="evidence" value="ECO:0007669"/>
    <property type="project" value="TreeGrafter"/>
</dbReference>
<dbReference type="InterPro" id="IPR002562">
    <property type="entry name" value="3'-5'_exonuclease_dom"/>
</dbReference>
<dbReference type="GO" id="GO:0003676">
    <property type="term" value="F:nucleic acid binding"/>
    <property type="evidence" value="ECO:0007669"/>
    <property type="project" value="InterPro"/>
</dbReference>
<feature type="domain" description="3'-5' exonuclease" evidence="3">
    <location>
        <begin position="108"/>
        <end position="276"/>
    </location>
</feature>
<dbReference type="EMBL" id="CM031812">
    <property type="protein sequence ID" value="KAG6656548.1"/>
    <property type="molecule type" value="Genomic_DNA"/>
</dbReference>
<evidence type="ECO:0000256" key="1">
    <source>
        <dbReference type="ARBA" id="ARBA00022722"/>
    </source>
</evidence>
<dbReference type="AlphaFoldDB" id="A0A8T1QNY2"/>
<evidence type="ECO:0000313" key="5">
    <source>
        <dbReference type="Proteomes" id="UP000811609"/>
    </source>
</evidence>
<sequence>MSRSFNFSVLAGEIKTTVVTDELALEESLRSLLSKTYGKTDLLMERQTCQKKITGKLHGRARRGNVGRDLERVVALDMEESFCSASYGTVKERVVARRGNVGRDLERVVALDIETSFCSASYGMVKERVVVLILGVDNDCLIIHLTHFEKVPTSLSKFLDLSDITFVGVSIKSNLADLQRDYGIQCRNGVDLGVFAAAVRASPGISAYPLPYLFKCIVPLISNDTYSTNTFSNNAFCKPADVAFSEWGTSMLSEKQIEHASLVVHMTFKIVEQLWPAYA</sequence>
<keyword evidence="5" id="KW-1185">Reference proteome</keyword>
<gene>
    <name evidence="4" type="ORF">CIPAW_04G030000</name>
</gene>
<dbReference type="GO" id="GO:0006139">
    <property type="term" value="P:nucleobase-containing compound metabolic process"/>
    <property type="evidence" value="ECO:0007669"/>
    <property type="project" value="InterPro"/>
</dbReference>
<dbReference type="InterPro" id="IPR051132">
    <property type="entry name" value="3-5_Exonuclease_domain"/>
</dbReference>
<organism evidence="4 5">
    <name type="scientific">Carya illinoinensis</name>
    <name type="common">Pecan</name>
    <dbReference type="NCBI Taxonomy" id="32201"/>
    <lineage>
        <taxon>Eukaryota</taxon>
        <taxon>Viridiplantae</taxon>
        <taxon>Streptophyta</taxon>
        <taxon>Embryophyta</taxon>
        <taxon>Tracheophyta</taxon>
        <taxon>Spermatophyta</taxon>
        <taxon>Magnoliopsida</taxon>
        <taxon>eudicotyledons</taxon>
        <taxon>Gunneridae</taxon>
        <taxon>Pentapetalae</taxon>
        <taxon>rosids</taxon>
        <taxon>fabids</taxon>
        <taxon>Fagales</taxon>
        <taxon>Juglandaceae</taxon>
        <taxon>Carya</taxon>
    </lineage>
</organism>
<dbReference type="GO" id="GO:0008408">
    <property type="term" value="F:3'-5' exonuclease activity"/>
    <property type="evidence" value="ECO:0007669"/>
    <property type="project" value="InterPro"/>
</dbReference>
<protein>
    <recommendedName>
        <fullName evidence="3">3'-5' exonuclease domain-containing protein</fullName>
    </recommendedName>
</protein>
<dbReference type="Proteomes" id="UP000811609">
    <property type="component" value="Chromosome 4"/>
</dbReference>
<dbReference type="PANTHER" id="PTHR13620">
    <property type="entry name" value="3-5 EXONUCLEASE"/>
    <property type="match status" value="1"/>
</dbReference>
<dbReference type="PANTHER" id="PTHR13620:SF121">
    <property type="entry name" value="EMB|CAB82946.1-RELATED"/>
    <property type="match status" value="1"/>
</dbReference>